<evidence type="ECO:0000313" key="3">
    <source>
        <dbReference type="WBParaSite" id="TCONS_00015557.p1"/>
    </source>
</evidence>
<protein>
    <submittedName>
        <fullName evidence="3">Uncharacterized protein</fullName>
    </submittedName>
</protein>
<evidence type="ECO:0000313" key="2">
    <source>
        <dbReference type="Proteomes" id="UP000035681"/>
    </source>
</evidence>
<proteinExistence type="predicted"/>
<sequence length="128" mass="15102">GCLPEIEFAQFLLIVYLISRVSRGHSKTKIPIRILKEVWPKSKASLEGERGNEEKVGVGERDQGKEGVRREKEEKRKGKKRRGKGEHEKRKEKKEHEGKEEKKNTRKKKEREKTHKWRKKESKKASGF</sequence>
<dbReference type="AlphaFoldDB" id="A0AAF5DQJ0"/>
<feature type="region of interest" description="Disordered" evidence="1">
    <location>
        <begin position="41"/>
        <end position="128"/>
    </location>
</feature>
<feature type="compositionally biased region" description="Basic and acidic residues" evidence="1">
    <location>
        <begin position="41"/>
        <end position="76"/>
    </location>
</feature>
<dbReference type="WBParaSite" id="TCONS_00015557.p1">
    <property type="protein sequence ID" value="TCONS_00015557.p1"/>
    <property type="gene ID" value="XLOC_010033"/>
</dbReference>
<dbReference type="Proteomes" id="UP000035681">
    <property type="component" value="Unplaced"/>
</dbReference>
<feature type="compositionally biased region" description="Basic residues" evidence="1">
    <location>
        <begin position="104"/>
        <end position="122"/>
    </location>
</feature>
<reference evidence="3" key="1">
    <citation type="submission" date="2024-02" db="UniProtKB">
        <authorList>
            <consortium name="WormBaseParasite"/>
        </authorList>
    </citation>
    <scope>IDENTIFICATION</scope>
</reference>
<accession>A0AAF5DQJ0</accession>
<evidence type="ECO:0000256" key="1">
    <source>
        <dbReference type="SAM" id="MobiDB-lite"/>
    </source>
</evidence>
<feature type="compositionally biased region" description="Basic and acidic residues" evidence="1">
    <location>
        <begin position="85"/>
        <end position="103"/>
    </location>
</feature>
<name>A0AAF5DQJ0_STRER</name>
<keyword evidence="2" id="KW-1185">Reference proteome</keyword>
<organism evidence="2 3">
    <name type="scientific">Strongyloides stercoralis</name>
    <name type="common">Threadworm</name>
    <dbReference type="NCBI Taxonomy" id="6248"/>
    <lineage>
        <taxon>Eukaryota</taxon>
        <taxon>Metazoa</taxon>
        <taxon>Ecdysozoa</taxon>
        <taxon>Nematoda</taxon>
        <taxon>Chromadorea</taxon>
        <taxon>Rhabditida</taxon>
        <taxon>Tylenchina</taxon>
        <taxon>Panagrolaimomorpha</taxon>
        <taxon>Strongyloidoidea</taxon>
        <taxon>Strongyloididae</taxon>
        <taxon>Strongyloides</taxon>
    </lineage>
</organism>